<evidence type="ECO:0000313" key="6">
    <source>
        <dbReference type="EMBL" id="CAE2341967.1"/>
    </source>
</evidence>
<sequence length="387" mass="43766">MTKSDTVMAGSSCLYIALCNALIAAVCCDSPSVTISRPKQTERLNSKKVDFEVNVAGLQLPSDGMAQLYINDVLALNITQNRVVVAAPLESGFHKAHAVLNDTSGNLISRSQDIHFLVDVSDVIESTAERISFLPKEPGRVSVIIASHDRFEMLMDSIESVRRQTYEDWEIIVVNDASTDPRYYTLIEDVTMIHLPYNIGRPGLVRNVGISAASGEYVAFLDDDDVWLPNKLQRQLEVMEQRGVNMSCSDALAGNGSFVQGKEYQRWLRDAHGPYAVRMVMEGARHFGEMYDMERAVREGHCFHVEHCLPDVWDWYLLVRANFVITTSFLAKRDLLFAAGPFNNKTLGEDHDLWKNCLRLSRLAFVREPLVYWRIDSPDKLTQSWKD</sequence>
<dbReference type="EMBL" id="HBKN01051245">
    <property type="protein sequence ID" value="CAE2341967.1"/>
    <property type="molecule type" value="Transcribed_RNA"/>
</dbReference>
<protein>
    <recommendedName>
        <fullName evidence="5">Glycosyltransferase 2-like domain-containing protein</fullName>
    </recommendedName>
</protein>
<evidence type="ECO:0000259" key="5">
    <source>
        <dbReference type="Pfam" id="PF00535"/>
    </source>
</evidence>
<dbReference type="InterPro" id="IPR029044">
    <property type="entry name" value="Nucleotide-diphossugar_trans"/>
</dbReference>
<accession>A0A7S4PPM5</accession>
<gene>
    <name evidence="6" type="ORF">GTHE00462_LOCUS39963</name>
</gene>
<evidence type="ECO:0000256" key="1">
    <source>
        <dbReference type="ARBA" id="ARBA00006739"/>
    </source>
</evidence>
<dbReference type="SUPFAM" id="SSF53448">
    <property type="entry name" value="Nucleotide-diphospho-sugar transferases"/>
    <property type="match status" value="1"/>
</dbReference>
<feature type="chain" id="PRO_5031409884" description="Glycosyltransferase 2-like domain-containing protein" evidence="4">
    <location>
        <begin position="29"/>
        <end position="387"/>
    </location>
</feature>
<dbReference type="PANTHER" id="PTHR43685">
    <property type="entry name" value="GLYCOSYLTRANSFERASE"/>
    <property type="match status" value="1"/>
</dbReference>
<dbReference type="Gene3D" id="3.90.550.10">
    <property type="entry name" value="Spore Coat Polysaccharide Biosynthesis Protein SpsA, Chain A"/>
    <property type="match status" value="1"/>
</dbReference>
<feature type="signal peptide" evidence="4">
    <location>
        <begin position="1"/>
        <end position="28"/>
    </location>
</feature>
<proteinExistence type="inferred from homology"/>
<dbReference type="CDD" id="cd00761">
    <property type="entry name" value="Glyco_tranf_GTA_type"/>
    <property type="match status" value="1"/>
</dbReference>
<feature type="domain" description="Glycosyltransferase 2-like" evidence="5">
    <location>
        <begin position="142"/>
        <end position="267"/>
    </location>
</feature>
<keyword evidence="4" id="KW-0732">Signal</keyword>
<keyword evidence="2" id="KW-0328">Glycosyltransferase</keyword>
<name>A0A7S4PPM5_GUITH</name>
<keyword evidence="3" id="KW-0808">Transferase</keyword>
<comment type="similarity">
    <text evidence="1">Belongs to the glycosyltransferase 2 family.</text>
</comment>
<dbReference type="AlphaFoldDB" id="A0A7S4PPM5"/>
<dbReference type="Pfam" id="PF00535">
    <property type="entry name" value="Glycos_transf_2"/>
    <property type="match status" value="1"/>
</dbReference>
<organism evidence="6">
    <name type="scientific">Guillardia theta</name>
    <name type="common">Cryptophyte</name>
    <name type="synonym">Cryptomonas phi</name>
    <dbReference type="NCBI Taxonomy" id="55529"/>
    <lineage>
        <taxon>Eukaryota</taxon>
        <taxon>Cryptophyceae</taxon>
        <taxon>Pyrenomonadales</taxon>
        <taxon>Geminigeraceae</taxon>
        <taxon>Guillardia</taxon>
    </lineage>
</organism>
<reference evidence="6" key="1">
    <citation type="submission" date="2021-01" db="EMBL/GenBank/DDBJ databases">
        <authorList>
            <person name="Corre E."/>
            <person name="Pelletier E."/>
            <person name="Niang G."/>
            <person name="Scheremetjew M."/>
            <person name="Finn R."/>
            <person name="Kale V."/>
            <person name="Holt S."/>
            <person name="Cochrane G."/>
            <person name="Meng A."/>
            <person name="Brown T."/>
            <person name="Cohen L."/>
        </authorList>
    </citation>
    <scope>NUCLEOTIDE SEQUENCE</scope>
    <source>
        <strain evidence="6">CCMP 2712</strain>
    </source>
</reference>
<dbReference type="GO" id="GO:0016757">
    <property type="term" value="F:glycosyltransferase activity"/>
    <property type="evidence" value="ECO:0007669"/>
    <property type="project" value="UniProtKB-KW"/>
</dbReference>
<evidence type="ECO:0000256" key="3">
    <source>
        <dbReference type="ARBA" id="ARBA00022679"/>
    </source>
</evidence>
<evidence type="ECO:0000256" key="2">
    <source>
        <dbReference type="ARBA" id="ARBA00022676"/>
    </source>
</evidence>
<dbReference type="InterPro" id="IPR050834">
    <property type="entry name" value="Glycosyltransf_2"/>
</dbReference>
<evidence type="ECO:0000256" key="4">
    <source>
        <dbReference type="SAM" id="SignalP"/>
    </source>
</evidence>
<dbReference type="PANTHER" id="PTHR43685:SF5">
    <property type="entry name" value="GLYCOSYLTRANSFERASE EPSE-RELATED"/>
    <property type="match status" value="1"/>
</dbReference>
<dbReference type="InterPro" id="IPR001173">
    <property type="entry name" value="Glyco_trans_2-like"/>
</dbReference>